<evidence type="ECO:0000256" key="1">
    <source>
        <dbReference type="SAM" id="Phobius"/>
    </source>
</evidence>
<sequence length="101" mass="11895">MLCFIQIWTLNQMKDDQFKAWESTRTKGKLNFVLFTGVLSWGLPMFILMAFMNKPFADGFTSKSAIIHYIVWPLTGVLFGVLTWYMSERKYKKELVSRNNK</sequence>
<reference evidence="2" key="1">
    <citation type="journal article" date="2005" name="Proc. Natl. Acad. Sci. U.S.A.">
        <title>The psychrophilic lifestyle as revealed by the genome sequence of Colwellia psychrerythraea 34H through genomic and proteomic analyses.</title>
        <authorList>
            <person name="Methe B.A."/>
            <person name="Nelson K.E."/>
            <person name="Deming J.W."/>
            <person name="Momen B."/>
            <person name="Melamud E."/>
            <person name="Zhang X."/>
            <person name="Moult J."/>
            <person name="Madupu R."/>
            <person name="Nelson W.C."/>
            <person name="Dodson R.J."/>
            <person name="Brinkac L.M."/>
            <person name="Daugherty S.C."/>
            <person name="Durkin A.S."/>
            <person name="DeBoy R.T."/>
            <person name="Kolonay J.F."/>
            <person name="Sullivan S.A."/>
            <person name="Zhou L."/>
            <person name="Davidsen T.M."/>
            <person name="Wu M."/>
            <person name="Huston A.L."/>
            <person name="Lewis M."/>
            <person name="Weaver B."/>
            <person name="Weidman J.F."/>
            <person name="Khouri H."/>
            <person name="Utterback T.R."/>
            <person name="Feldblyum T.V."/>
            <person name="Fraser C.M."/>
        </authorList>
    </citation>
    <scope>NUCLEOTIDE SEQUENCE [LARGE SCALE GENOMIC DNA]</scope>
    <source>
        <strain evidence="2">34H</strain>
    </source>
</reference>
<proteinExistence type="predicted"/>
<keyword evidence="1" id="KW-0472">Membrane</keyword>
<protein>
    <submittedName>
        <fullName evidence="2">Uncharacterized protein</fullName>
    </submittedName>
</protein>
<evidence type="ECO:0000313" key="2">
    <source>
        <dbReference type="EMBL" id="AAZ26938.1"/>
    </source>
</evidence>
<feature type="transmembrane region" description="Helical" evidence="1">
    <location>
        <begin position="65"/>
        <end position="85"/>
    </location>
</feature>
<keyword evidence="1" id="KW-1133">Transmembrane helix</keyword>
<dbReference type="KEGG" id="cps:CPS_2541"/>
<name>Q481L3_COLP3</name>
<dbReference type="EMBL" id="CP000083">
    <property type="protein sequence ID" value="AAZ26938.1"/>
    <property type="molecule type" value="Genomic_DNA"/>
</dbReference>
<evidence type="ECO:0000313" key="3">
    <source>
        <dbReference type="Proteomes" id="UP000000547"/>
    </source>
</evidence>
<feature type="transmembrane region" description="Helical" evidence="1">
    <location>
        <begin position="32"/>
        <end position="53"/>
    </location>
</feature>
<gene>
    <name evidence="2" type="ordered locus">CPS_2541</name>
</gene>
<organism evidence="2 3">
    <name type="scientific">Colwellia psychrerythraea (strain 34H / ATCC BAA-681)</name>
    <name type="common">Vibrio psychroerythus</name>
    <dbReference type="NCBI Taxonomy" id="167879"/>
    <lineage>
        <taxon>Bacteria</taxon>
        <taxon>Pseudomonadati</taxon>
        <taxon>Pseudomonadota</taxon>
        <taxon>Gammaproteobacteria</taxon>
        <taxon>Alteromonadales</taxon>
        <taxon>Colwelliaceae</taxon>
        <taxon>Colwellia</taxon>
    </lineage>
</organism>
<keyword evidence="1" id="KW-0812">Transmembrane</keyword>
<dbReference type="AlphaFoldDB" id="Q481L3"/>
<accession>Q481L3</accession>
<dbReference type="HOGENOM" id="CLU_167614_1_0_6"/>
<dbReference type="Proteomes" id="UP000000547">
    <property type="component" value="Chromosome"/>
</dbReference>